<keyword evidence="3" id="KW-1185">Reference proteome</keyword>
<accession>A0AAV7KFK2</accession>
<dbReference type="InterPro" id="IPR004875">
    <property type="entry name" value="DDE_SF_endonuclease_dom"/>
</dbReference>
<dbReference type="PANTHER" id="PTHR19303:SF73">
    <property type="entry name" value="PROTEIN PDC2"/>
    <property type="match status" value="1"/>
</dbReference>
<evidence type="ECO:0000313" key="3">
    <source>
        <dbReference type="Proteomes" id="UP001165289"/>
    </source>
</evidence>
<dbReference type="InterPro" id="IPR050863">
    <property type="entry name" value="CenT-Element_Derived"/>
</dbReference>
<evidence type="ECO:0000313" key="2">
    <source>
        <dbReference type="EMBL" id="KAI6659648.1"/>
    </source>
</evidence>
<comment type="caution">
    <text evidence="2">The sequence shown here is derived from an EMBL/GenBank/DDBJ whole genome shotgun (WGS) entry which is preliminary data.</text>
</comment>
<dbReference type="GO" id="GO:0005634">
    <property type="term" value="C:nucleus"/>
    <property type="evidence" value="ECO:0007669"/>
    <property type="project" value="TreeGrafter"/>
</dbReference>
<reference evidence="2 3" key="1">
    <citation type="journal article" date="2023" name="BMC Biol.">
        <title>The compact genome of the sponge Oopsacas minuta (Hexactinellida) is lacking key metazoan core genes.</title>
        <authorList>
            <person name="Santini S."/>
            <person name="Schenkelaars Q."/>
            <person name="Jourda C."/>
            <person name="Duchesne M."/>
            <person name="Belahbib H."/>
            <person name="Rocher C."/>
            <person name="Selva M."/>
            <person name="Riesgo A."/>
            <person name="Vervoort M."/>
            <person name="Leys S.P."/>
            <person name="Kodjabachian L."/>
            <person name="Le Bivic A."/>
            <person name="Borchiellini C."/>
            <person name="Claverie J.M."/>
            <person name="Renard E."/>
        </authorList>
    </citation>
    <scope>NUCLEOTIDE SEQUENCE [LARGE SCALE GENOMIC DNA]</scope>
    <source>
        <strain evidence="2">SPO-2</strain>
    </source>
</reference>
<dbReference type="GO" id="GO:0003677">
    <property type="term" value="F:DNA binding"/>
    <property type="evidence" value="ECO:0007669"/>
    <property type="project" value="TreeGrafter"/>
</dbReference>
<dbReference type="PANTHER" id="PTHR19303">
    <property type="entry name" value="TRANSPOSON"/>
    <property type="match status" value="1"/>
</dbReference>
<evidence type="ECO:0000259" key="1">
    <source>
        <dbReference type="Pfam" id="PF03184"/>
    </source>
</evidence>
<dbReference type="AlphaFoldDB" id="A0AAV7KFK2"/>
<dbReference type="EMBL" id="JAKMXF010000055">
    <property type="protein sequence ID" value="KAI6659648.1"/>
    <property type="molecule type" value="Genomic_DNA"/>
</dbReference>
<name>A0AAV7KFK2_9METZ</name>
<dbReference type="Proteomes" id="UP001165289">
    <property type="component" value="Unassembled WGS sequence"/>
</dbReference>
<protein>
    <submittedName>
        <fullName evidence="2">Tigger transposable element-derived protein 4-like</fullName>
    </submittedName>
</protein>
<sequence>MTTSKSRNDLALQEKVKLLKEFEVGGRVTQKSVAVKFTKAPYSIRSNQKRLDDGIHLREVDKKVDSSLGMNKRNICLLVDNCSAHPKSVALTNICLKFLPANTTSIMQSMDMGVIKNRKAHYKSRLNSRIINAMDGNLSLRALDRDKSITLLDALYLCRMSWDAVEGNTIAKCCQKRGFVPCDFIQSEGYEFNLDDDHMLEDVSLPCNMSLEEFENFITMDSEIPVSGDLSDVELLDITRKKIRVEDSESDGDSDGDGDNLRPFLEQNFQMVDHLIIFIHLNGITNLLPMLQQIDTQVHDEVINSKKQATMDSFFVNI</sequence>
<proteinExistence type="predicted"/>
<organism evidence="2 3">
    <name type="scientific">Oopsacas minuta</name>
    <dbReference type="NCBI Taxonomy" id="111878"/>
    <lineage>
        <taxon>Eukaryota</taxon>
        <taxon>Metazoa</taxon>
        <taxon>Porifera</taxon>
        <taxon>Hexactinellida</taxon>
        <taxon>Hexasterophora</taxon>
        <taxon>Lyssacinosida</taxon>
        <taxon>Leucopsacidae</taxon>
        <taxon>Oopsacas</taxon>
    </lineage>
</organism>
<feature type="domain" description="DDE-1" evidence="1">
    <location>
        <begin position="54"/>
        <end position="173"/>
    </location>
</feature>
<dbReference type="Pfam" id="PF03184">
    <property type="entry name" value="DDE_1"/>
    <property type="match status" value="1"/>
</dbReference>
<gene>
    <name evidence="2" type="ORF">LOD99_14571</name>
</gene>